<dbReference type="EMBL" id="JBANQN010000006">
    <property type="protein sequence ID" value="KAK6786955.1"/>
    <property type="molecule type" value="Genomic_DNA"/>
</dbReference>
<reference evidence="1 2" key="1">
    <citation type="submission" date="2024-02" db="EMBL/GenBank/DDBJ databases">
        <title>de novo genome assembly of Solanum bulbocastanum strain 11H21.</title>
        <authorList>
            <person name="Hosaka A.J."/>
        </authorList>
    </citation>
    <scope>NUCLEOTIDE SEQUENCE [LARGE SCALE GENOMIC DNA]</scope>
    <source>
        <tissue evidence="1">Young leaves</tissue>
    </source>
</reference>
<organism evidence="1 2">
    <name type="scientific">Solanum bulbocastanum</name>
    <name type="common">Wild potato</name>
    <dbReference type="NCBI Taxonomy" id="147425"/>
    <lineage>
        <taxon>Eukaryota</taxon>
        <taxon>Viridiplantae</taxon>
        <taxon>Streptophyta</taxon>
        <taxon>Embryophyta</taxon>
        <taxon>Tracheophyta</taxon>
        <taxon>Spermatophyta</taxon>
        <taxon>Magnoliopsida</taxon>
        <taxon>eudicotyledons</taxon>
        <taxon>Gunneridae</taxon>
        <taxon>Pentapetalae</taxon>
        <taxon>asterids</taxon>
        <taxon>lamiids</taxon>
        <taxon>Solanales</taxon>
        <taxon>Solanaceae</taxon>
        <taxon>Solanoideae</taxon>
        <taxon>Solaneae</taxon>
        <taxon>Solanum</taxon>
    </lineage>
</organism>
<gene>
    <name evidence="1" type="ORF">RDI58_015480</name>
</gene>
<protein>
    <submittedName>
        <fullName evidence="1">Uncharacterized protein</fullName>
    </submittedName>
</protein>
<accession>A0AAN8YBH0</accession>
<name>A0AAN8YBH0_SOLBU</name>
<proteinExistence type="predicted"/>
<comment type="caution">
    <text evidence="1">The sequence shown here is derived from an EMBL/GenBank/DDBJ whole genome shotgun (WGS) entry which is preliminary data.</text>
</comment>
<dbReference type="Proteomes" id="UP001371456">
    <property type="component" value="Unassembled WGS sequence"/>
</dbReference>
<evidence type="ECO:0000313" key="1">
    <source>
        <dbReference type="EMBL" id="KAK6786955.1"/>
    </source>
</evidence>
<sequence length="95" mass="10136">MTAPVSILATPRTSTTESQLYTTVSSGVVVEMQHDRGNSSIATCYDATLYVVLPTQISTEGASFEATSASATTATLIMRGKLIKLSLQHKQQNID</sequence>
<keyword evidence="2" id="KW-1185">Reference proteome</keyword>
<evidence type="ECO:0000313" key="2">
    <source>
        <dbReference type="Proteomes" id="UP001371456"/>
    </source>
</evidence>
<dbReference type="AlphaFoldDB" id="A0AAN8YBH0"/>